<dbReference type="InterPro" id="IPR011664">
    <property type="entry name" value="Abi_system_AbiD/AbiF-like"/>
</dbReference>
<evidence type="ECO:0000313" key="1">
    <source>
        <dbReference type="EMBL" id="WGV28208.1"/>
    </source>
</evidence>
<gene>
    <name evidence="1" type="ORF">QI031_12370</name>
</gene>
<proteinExistence type="predicted"/>
<accession>A0AAJ6NXC6</accession>
<dbReference type="Proteomes" id="UP001223520">
    <property type="component" value="Chromosome"/>
</dbReference>
<dbReference type="RefSeq" id="WP_281485437.1">
    <property type="nucleotide sequence ID" value="NZ_CP124543.1"/>
</dbReference>
<dbReference type="Pfam" id="PF07751">
    <property type="entry name" value="Abi_2"/>
    <property type="match status" value="1"/>
</dbReference>
<dbReference type="EMBL" id="CP124543">
    <property type="protein sequence ID" value="WGV28208.1"/>
    <property type="molecule type" value="Genomic_DNA"/>
</dbReference>
<evidence type="ECO:0000313" key="2">
    <source>
        <dbReference type="Proteomes" id="UP001223520"/>
    </source>
</evidence>
<reference evidence="1 2" key="1">
    <citation type="journal article" date="2023" name="Limnol Oceanogr Lett">
        <title>Environmental adaptations by the intertidal Antarctic cyanobacterium Halotia branconii CENA392 as revealed using long-read genome sequencing.</title>
        <authorList>
            <person name="Dextro R.B."/>
            <person name="Delbaje E."/>
            <person name="Freitas P.N.N."/>
            <person name="Geraldes V."/>
            <person name="Pinto E."/>
            <person name="Long P.F."/>
            <person name="Fiore M.F."/>
        </authorList>
    </citation>
    <scope>NUCLEOTIDE SEQUENCE [LARGE SCALE GENOMIC DNA]</scope>
    <source>
        <strain evidence="1 2">CENA392</strain>
    </source>
</reference>
<keyword evidence="2" id="KW-1185">Reference proteome</keyword>
<sequence length="239" mass="28273">MKPKRPSYKFLRFQRAISPKRLEAYRSSSSDKELDLLSTYLWNIGLCEAFYPVLHSFEIALRNNLHQAISRLFYEDWLDKIDSQILQPEGIQSVKTAIKSLNKKNQSISTGNLISELNLGFWVSLSYARYEGKDKLYPRLFKDKEFLPHLPKSRRTRSTLSRTFTSINQLRNQIFHHNPVWNKSNLREEYDNALEAIQWISPILYETTKHLSRFPDVYAQGRAFYVKILEAIMTNYERN</sequence>
<organism evidence="1 2">
    <name type="scientific">Halotia branconii CENA392</name>
    <dbReference type="NCBI Taxonomy" id="1539056"/>
    <lineage>
        <taxon>Bacteria</taxon>
        <taxon>Bacillati</taxon>
        <taxon>Cyanobacteriota</taxon>
        <taxon>Cyanophyceae</taxon>
        <taxon>Nostocales</taxon>
        <taxon>Nodulariaceae</taxon>
        <taxon>Halotia</taxon>
    </lineage>
</organism>
<protein>
    <submittedName>
        <fullName evidence="1">Abi family protein</fullName>
    </submittedName>
</protein>
<dbReference type="KEGG" id="hbq:QI031_12370"/>
<dbReference type="AlphaFoldDB" id="A0AAJ6NXC6"/>
<name>A0AAJ6NXC6_9CYAN</name>